<sequence>MAFRQLMVIVIGLIFQVCGFVLNTNNPFIGRNRGPRCIKCEWPVVQHYFVHPSDCTKFIQCSPQGPIEQDCALATRFDFSLPATICNHIPWTPCVTGNYDTVDGYCESESNVPPTILFLWARSLIFIDN</sequence>
<evidence type="ECO:0000259" key="2">
    <source>
        <dbReference type="PROSITE" id="PS50940"/>
    </source>
</evidence>
<dbReference type="PROSITE" id="PS50940">
    <property type="entry name" value="CHIT_BIND_II"/>
    <property type="match status" value="1"/>
</dbReference>
<reference evidence="3 4" key="1">
    <citation type="submission" date="2024-05" db="EMBL/GenBank/DDBJ databases">
        <authorList>
            <person name="Wallberg A."/>
        </authorList>
    </citation>
    <scope>NUCLEOTIDE SEQUENCE [LARGE SCALE GENOMIC DNA]</scope>
</reference>
<organism evidence="3 4">
    <name type="scientific">Meganyctiphanes norvegica</name>
    <name type="common">Northern krill</name>
    <name type="synonym">Thysanopoda norvegica</name>
    <dbReference type="NCBI Taxonomy" id="48144"/>
    <lineage>
        <taxon>Eukaryota</taxon>
        <taxon>Metazoa</taxon>
        <taxon>Ecdysozoa</taxon>
        <taxon>Arthropoda</taxon>
        <taxon>Crustacea</taxon>
        <taxon>Multicrustacea</taxon>
        <taxon>Malacostraca</taxon>
        <taxon>Eumalacostraca</taxon>
        <taxon>Eucarida</taxon>
        <taxon>Euphausiacea</taxon>
        <taxon>Euphausiidae</taxon>
        <taxon>Meganyctiphanes</taxon>
    </lineage>
</organism>
<dbReference type="InterPro" id="IPR002557">
    <property type="entry name" value="Chitin-bd_dom"/>
</dbReference>
<comment type="caution">
    <text evidence="3">The sequence shown here is derived from an EMBL/GenBank/DDBJ whole genome shotgun (WGS) entry which is preliminary data.</text>
</comment>
<proteinExistence type="predicted"/>
<protein>
    <recommendedName>
        <fullName evidence="2">Chitin-binding type-2 domain-containing protein</fullName>
    </recommendedName>
</protein>
<evidence type="ECO:0000313" key="4">
    <source>
        <dbReference type="Proteomes" id="UP001497623"/>
    </source>
</evidence>
<dbReference type="GO" id="GO:0005576">
    <property type="term" value="C:extracellular region"/>
    <property type="evidence" value="ECO:0007669"/>
    <property type="project" value="InterPro"/>
</dbReference>
<dbReference type="Gene3D" id="2.170.140.10">
    <property type="entry name" value="Chitin binding domain"/>
    <property type="match status" value="1"/>
</dbReference>
<keyword evidence="4" id="KW-1185">Reference proteome</keyword>
<feature type="domain" description="Chitin-binding type-2" evidence="2">
    <location>
        <begin position="37"/>
        <end position="96"/>
    </location>
</feature>
<dbReference type="GO" id="GO:0008061">
    <property type="term" value="F:chitin binding"/>
    <property type="evidence" value="ECO:0007669"/>
    <property type="project" value="InterPro"/>
</dbReference>
<keyword evidence="1" id="KW-1133">Transmembrane helix</keyword>
<evidence type="ECO:0000313" key="3">
    <source>
        <dbReference type="EMBL" id="CAL4142223.1"/>
    </source>
</evidence>
<dbReference type="SUPFAM" id="SSF57625">
    <property type="entry name" value="Invertebrate chitin-binding proteins"/>
    <property type="match status" value="1"/>
</dbReference>
<dbReference type="AlphaFoldDB" id="A0AAV2RWY6"/>
<dbReference type="InterPro" id="IPR036508">
    <property type="entry name" value="Chitin-bd_dom_sf"/>
</dbReference>
<keyword evidence="1" id="KW-0812">Transmembrane</keyword>
<name>A0AAV2RWY6_MEGNR</name>
<accession>A0AAV2RWY6</accession>
<evidence type="ECO:0000256" key="1">
    <source>
        <dbReference type="SAM" id="Phobius"/>
    </source>
</evidence>
<feature type="transmembrane region" description="Helical" evidence="1">
    <location>
        <begin position="6"/>
        <end position="23"/>
    </location>
</feature>
<dbReference type="Pfam" id="PF01607">
    <property type="entry name" value="CBM_14"/>
    <property type="match status" value="1"/>
</dbReference>
<dbReference type="EMBL" id="CAXKWB010033086">
    <property type="protein sequence ID" value="CAL4142223.1"/>
    <property type="molecule type" value="Genomic_DNA"/>
</dbReference>
<gene>
    <name evidence="3" type="ORF">MNOR_LOCUS29069</name>
</gene>
<keyword evidence="1" id="KW-0472">Membrane</keyword>
<dbReference type="Proteomes" id="UP001497623">
    <property type="component" value="Unassembled WGS sequence"/>
</dbReference>